<dbReference type="GO" id="GO:0005634">
    <property type="term" value="C:nucleus"/>
    <property type="evidence" value="ECO:0007669"/>
    <property type="project" value="UniProtKB-SubCell"/>
</dbReference>
<evidence type="ECO:0000256" key="6">
    <source>
        <dbReference type="SAM" id="MobiDB-lite"/>
    </source>
</evidence>
<dbReference type="OrthoDB" id="900284at2759"/>
<comment type="caution">
    <text evidence="8">The sequence shown here is derived from an EMBL/GenBank/DDBJ whole genome shotgun (WGS) entry which is preliminary data.</text>
</comment>
<name>A0A9N7P491_STRHE</name>
<dbReference type="InterPro" id="IPR034823">
    <property type="entry name" value="CID8-like_RRM1"/>
</dbReference>
<comment type="subcellular location">
    <subcellularLocation>
        <location evidence="1">Nucleus</location>
    </subcellularLocation>
</comment>
<dbReference type="Pfam" id="PF07145">
    <property type="entry name" value="PAM2"/>
    <property type="match status" value="1"/>
</dbReference>
<gene>
    <name evidence="8" type="ORF">SHERM_09010</name>
</gene>
<dbReference type="InterPro" id="IPR009818">
    <property type="entry name" value="PAM2_motif"/>
</dbReference>
<dbReference type="FunFam" id="3.30.70.330:FF:000530">
    <property type="entry name" value="Polyadenylate-binding protein-interacting protein 11"/>
    <property type="match status" value="1"/>
</dbReference>
<evidence type="ECO:0000259" key="7">
    <source>
        <dbReference type="PROSITE" id="PS50102"/>
    </source>
</evidence>
<dbReference type="Proteomes" id="UP001153555">
    <property type="component" value="Unassembled WGS sequence"/>
</dbReference>
<evidence type="ECO:0000256" key="5">
    <source>
        <dbReference type="PROSITE-ProRule" id="PRU00176"/>
    </source>
</evidence>
<dbReference type="CDD" id="cd12459">
    <property type="entry name" value="RRM1_CID8_like"/>
    <property type="match status" value="1"/>
</dbReference>
<dbReference type="SMART" id="SM00360">
    <property type="entry name" value="RRM"/>
    <property type="match status" value="2"/>
</dbReference>
<evidence type="ECO:0000256" key="2">
    <source>
        <dbReference type="ARBA" id="ARBA00022737"/>
    </source>
</evidence>
<proteinExistence type="predicted"/>
<evidence type="ECO:0000256" key="4">
    <source>
        <dbReference type="ARBA" id="ARBA00023242"/>
    </source>
</evidence>
<reference evidence="8" key="1">
    <citation type="submission" date="2019-12" db="EMBL/GenBank/DDBJ databases">
        <authorList>
            <person name="Scholes J."/>
        </authorList>
    </citation>
    <scope>NUCLEOTIDE SEQUENCE</scope>
</reference>
<evidence type="ECO:0000313" key="9">
    <source>
        <dbReference type="Proteomes" id="UP001153555"/>
    </source>
</evidence>
<keyword evidence="2" id="KW-0677">Repeat</keyword>
<dbReference type="InterPro" id="IPR035979">
    <property type="entry name" value="RBD_domain_sf"/>
</dbReference>
<dbReference type="CDD" id="cd12460">
    <property type="entry name" value="RRM2_CID8_like"/>
    <property type="match status" value="1"/>
</dbReference>
<dbReference type="AlphaFoldDB" id="A0A9N7P491"/>
<dbReference type="EMBL" id="CACSLK010035018">
    <property type="protein sequence ID" value="CAA0843232.1"/>
    <property type="molecule type" value="Genomic_DNA"/>
</dbReference>
<evidence type="ECO:0000313" key="8">
    <source>
        <dbReference type="EMBL" id="CAA0843232.1"/>
    </source>
</evidence>
<dbReference type="SUPFAM" id="SSF54928">
    <property type="entry name" value="RNA-binding domain, RBD"/>
    <property type="match status" value="2"/>
</dbReference>
<dbReference type="Pfam" id="PF00076">
    <property type="entry name" value="RRM_1"/>
    <property type="match status" value="2"/>
</dbReference>
<keyword evidence="4" id="KW-0539">Nucleus</keyword>
<dbReference type="Gene3D" id="3.30.70.330">
    <property type="match status" value="2"/>
</dbReference>
<dbReference type="GO" id="GO:0003729">
    <property type="term" value="F:mRNA binding"/>
    <property type="evidence" value="ECO:0007669"/>
    <property type="project" value="UniProtKB-ARBA"/>
</dbReference>
<dbReference type="InterPro" id="IPR034825">
    <property type="entry name" value="CID8-like_RRM2"/>
</dbReference>
<feature type="domain" description="RRM" evidence="7">
    <location>
        <begin position="240"/>
        <end position="317"/>
    </location>
</feature>
<sequence length="329" mass="36838">MVLPKNVHGKEAKGNYKRIMNLRQQFQEPFSSQARISTTNRHHHRNNQWPSKRMDEGEDVYMKQIEELEELFSKLNPMAQEFVPPSRAVSDVPMDVNGGCASAADAMDDNGLGNSNGSRGPRGVKKWTNSRTSMAQREEKIRRTVYVSDIDQKVTEEQLATLFSHCGQVVDCRVCGDPRSVLRFAFVEFTDQESARVALSLFGTVLGYYPVKVSPSKTAIAPVNPTFLPQTSVEREMCSRTVYVTNIDKKVSQTKVKLYFESLCGEVVYRLRLLGDNHHCSRIAFVEFVAAESAIAALNCTGVMLGSLPIRVSPSKTPVRAKAHRPKTH</sequence>
<accession>A0A9N7P491</accession>
<feature type="region of interest" description="Disordered" evidence="6">
    <location>
        <begin position="107"/>
        <end position="134"/>
    </location>
</feature>
<feature type="domain" description="RRM" evidence="7">
    <location>
        <begin position="143"/>
        <end position="218"/>
    </location>
</feature>
<keyword evidence="3 5" id="KW-0694">RNA-binding</keyword>
<protein>
    <submittedName>
        <fullName evidence="8">Polyadenylate-binding protein-interacting protein 12</fullName>
    </submittedName>
</protein>
<dbReference type="PANTHER" id="PTHR32343">
    <property type="entry name" value="SERINE/ARGININE-RICH SPLICING FACTOR"/>
    <property type="match status" value="1"/>
</dbReference>
<dbReference type="FunFam" id="3.30.70.330:FF:000665">
    <property type="entry name" value="Polyadenylate-binding protein-interacting protein 10"/>
    <property type="match status" value="1"/>
</dbReference>
<dbReference type="PANTHER" id="PTHR32343:SF72">
    <property type="entry name" value="POLYADENYLATE-BINDING PROTEIN-INTERACTING PROTEIN 11"/>
    <property type="match status" value="1"/>
</dbReference>
<keyword evidence="9" id="KW-1185">Reference proteome</keyword>
<evidence type="ECO:0000256" key="3">
    <source>
        <dbReference type="ARBA" id="ARBA00022884"/>
    </source>
</evidence>
<dbReference type="InterPro" id="IPR012677">
    <property type="entry name" value="Nucleotide-bd_a/b_plait_sf"/>
</dbReference>
<evidence type="ECO:0000256" key="1">
    <source>
        <dbReference type="ARBA" id="ARBA00004123"/>
    </source>
</evidence>
<dbReference type="InterPro" id="IPR000504">
    <property type="entry name" value="RRM_dom"/>
</dbReference>
<feature type="region of interest" description="Disordered" evidence="6">
    <location>
        <begin position="32"/>
        <end position="52"/>
    </location>
</feature>
<organism evidence="8 9">
    <name type="scientific">Striga hermonthica</name>
    <name type="common">Purple witchweed</name>
    <name type="synonym">Buchnera hermonthica</name>
    <dbReference type="NCBI Taxonomy" id="68872"/>
    <lineage>
        <taxon>Eukaryota</taxon>
        <taxon>Viridiplantae</taxon>
        <taxon>Streptophyta</taxon>
        <taxon>Embryophyta</taxon>
        <taxon>Tracheophyta</taxon>
        <taxon>Spermatophyta</taxon>
        <taxon>Magnoliopsida</taxon>
        <taxon>eudicotyledons</taxon>
        <taxon>Gunneridae</taxon>
        <taxon>Pentapetalae</taxon>
        <taxon>asterids</taxon>
        <taxon>lamiids</taxon>
        <taxon>Lamiales</taxon>
        <taxon>Orobanchaceae</taxon>
        <taxon>Buchnereae</taxon>
        <taxon>Striga</taxon>
    </lineage>
</organism>
<dbReference type="PROSITE" id="PS50102">
    <property type="entry name" value="RRM"/>
    <property type="match status" value="2"/>
</dbReference>